<gene>
    <name evidence="2" type="ORF">CANTADRAFT_24145</name>
</gene>
<keyword evidence="3" id="KW-1185">Reference proteome</keyword>
<feature type="region of interest" description="Disordered" evidence="1">
    <location>
        <begin position="127"/>
        <end position="147"/>
    </location>
</feature>
<dbReference type="Proteomes" id="UP000094285">
    <property type="component" value="Unassembled WGS sequence"/>
</dbReference>
<feature type="compositionally biased region" description="Basic and acidic residues" evidence="1">
    <location>
        <begin position="58"/>
        <end position="74"/>
    </location>
</feature>
<evidence type="ECO:0000313" key="3">
    <source>
        <dbReference type="Proteomes" id="UP000094285"/>
    </source>
</evidence>
<proteinExistence type="predicted"/>
<sequence length="147" mass="17063">MFFTLIIISVVLVAVILYLPYASGLTKVKIERKPKNISHKQEEPAVDEYQGYIPPDEQVARSENKPHTSMRDRMNVTSGDIPLRIRLDHESSGLRKRKDKLDINRDPNSYDYDIDELIEEEAQAAKLERDREFYKNEKLGGTKEDQV</sequence>
<evidence type="ECO:0000313" key="2">
    <source>
        <dbReference type="EMBL" id="ODV76885.1"/>
    </source>
</evidence>
<dbReference type="GeneID" id="30981186"/>
<name>A0A1E4SBM6_9ASCO</name>
<accession>A0A1E4SBM6</accession>
<evidence type="ECO:0000256" key="1">
    <source>
        <dbReference type="SAM" id="MobiDB-lite"/>
    </source>
</evidence>
<dbReference type="RefSeq" id="XP_020062007.1">
    <property type="nucleotide sequence ID" value="XM_020207049.1"/>
</dbReference>
<dbReference type="AlphaFoldDB" id="A0A1E4SBM6"/>
<dbReference type="EMBL" id="KV453917">
    <property type="protein sequence ID" value="ODV76885.1"/>
    <property type="molecule type" value="Genomic_DNA"/>
</dbReference>
<organism evidence="2 3">
    <name type="scientific">Suhomyces tanzawaensis NRRL Y-17324</name>
    <dbReference type="NCBI Taxonomy" id="984487"/>
    <lineage>
        <taxon>Eukaryota</taxon>
        <taxon>Fungi</taxon>
        <taxon>Dikarya</taxon>
        <taxon>Ascomycota</taxon>
        <taxon>Saccharomycotina</taxon>
        <taxon>Pichiomycetes</taxon>
        <taxon>Debaryomycetaceae</taxon>
        <taxon>Suhomyces</taxon>
    </lineage>
</organism>
<dbReference type="OrthoDB" id="4092812at2759"/>
<reference evidence="3" key="1">
    <citation type="submission" date="2016-05" db="EMBL/GenBank/DDBJ databases">
        <title>Comparative genomics of biotechnologically important yeasts.</title>
        <authorList>
            <consortium name="DOE Joint Genome Institute"/>
            <person name="Riley R."/>
            <person name="Haridas S."/>
            <person name="Wolfe K.H."/>
            <person name="Lopes M.R."/>
            <person name="Hittinger C.T."/>
            <person name="Goker M."/>
            <person name="Salamov A."/>
            <person name="Wisecaver J."/>
            <person name="Long T.M."/>
            <person name="Aerts A.L."/>
            <person name="Barry K."/>
            <person name="Choi C."/>
            <person name="Clum A."/>
            <person name="Coughlan A.Y."/>
            <person name="Deshpande S."/>
            <person name="Douglass A.P."/>
            <person name="Hanson S.J."/>
            <person name="Klenk H.-P."/>
            <person name="Labutti K."/>
            <person name="Lapidus A."/>
            <person name="Lindquist E."/>
            <person name="Lipzen A."/>
            <person name="Meier-Kolthoff J.P."/>
            <person name="Ohm R.A."/>
            <person name="Otillar R.P."/>
            <person name="Pangilinan J."/>
            <person name="Peng Y."/>
            <person name="Rokas A."/>
            <person name="Rosa C.A."/>
            <person name="Scheuner C."/>
            <person name="Sibirny A.A."/>
            <person name="Slot J.C."/>
            <person name="Stielow J.B."/>
            <person name="Sun H."/>
            <person name="Kurtzman C.P."/>
            <person name="Blackwell M."/>
            <person name="Grigoriev I.V."/>
            <person name="Jeffries T.W."/>
        </authorList>
    </citation>
    <scope>NUCLEOTIDE SEQUENCE [LARGE SCALE GENOMIC DNA]</scope>
    <source>
        <strain evidence="3">NRRL Y-17324</strain>
    </source>
</reference>
<feature type="region of interest" description="Disordered" evidence="1">
    <location>
        <begin position="38"/>
        <end position="75"/>
    </location>
</feature>
<protein>
    <submittedName>
        <fullName evidence="2">Uncharacterized protein</fullName>
    </submittedName>
</protein>